<dbReference type="SUPFAM" id="SSF103481">
    <property type="entry name" value="Multidrug resistance efflux transporter EmrE"/>
    <property type="match status" value="2"/>
</dbReference>
<feature type="transmembrane region" description="Helical" evidence="5">
    <location>
        <begin position="371"/>
        <end position="390"/>
    </location>
</feature>
<dbReference type="EMBL" id="HBKR01033383">
    <property type="protein sequence ID" value="CAE2330370.1"/>
    <property type="molecule type" value="Transcribed_RNA"/>
</dbReference>
<dbReference type="AlphaFoldDB" id="A0A7S4PCB2"/>
<keyword evidence="3 5" id="KW-1133">Transmembrane helix</keyword>
<organism evidence="6">
    <name type="scientific">Paramoeba aestuarina</name>
    <dbReference type="NCBI Taxonomy" id="180227"/>
    <lineage>
        <taxon>Eukaryota</taxon>
        <taxon>Amoebozoa</taxon>
        <taxon>Discosea</taxon>
        <taxon>Flabellinia</taxon>
        <taxon>Dactylopodida</taxon>
        <taxon>Paramoebidae</taxon>
        <taxon>Paramoeba</taxon>
    </lineage>
</organism>
<evidence type="ECO:0000256" key="2">
    <source>
        <dbReference type="ARBA" id="ARBA00022692"/>
    </source>
</evidence>
<evidence type="ECO:0000256" key="4">
    <source>
        <dbReference type="ARBA" id="ARBA00023136"/>
    </source>
</evidence>
<feature type="transmembrane region" description="Helical" evidence="5">
    <location>
        <begin position="194"/>
        <end position="211"/>
    </location>
</feature>
<evidence type="ECO:0000256" key="3">
    <source>
        <dbReference type="ARBA" id="ARBA00022989"/>
    </source>
</evidence>
<feature type="transmembrane region" description="Helical" evidence="5">
    <location>
        <begin position="62"/>
        <end position="83"/>
    </location>
</feature>
<dbReference type="Pfam" id="PF16913">
    <property type="entry name" value="PUNUT"/>
    <property type="match status" value="1"/>
</dbReference>
<dbReference type="PANTHER" id="PTHR23051">
    <property type="entry name" value="SOLUTE CARRIER FAMILY 35, MEMBER F5"/>
    <property type="match status" value="1"/>
</dbReference>
<feature type="transmembrane region" description="Helical" evidence="5">
    <location>
        <begin position="242"/>
        <end position="261"/>
    </location>
</feature>
<feature type="transmembrane region" description="Helical" evidence="5">
    <location>
        <begin position="345"/>
        <end position="365"/>
    </location>
</feature>
<accession>A0A7S4PCB2</accession>
<keyword evidence="4 5" id="KW-0472">Membrane</keyword>
<dbReference type="PANTHER" id="PTHR23051:SF0">
    <property type="entry name" value="SOLUTE CARRIER FAMILY 35 MEMBER F5"/>
    <property type="match status" value="1"/>
</dbReference>
<evidence type="ECO:0000313" key="6">
    <source>
        <dbReference type="EMBL" id="CAE2330370.1"/>
    </source>
</evidence>
<evidence type="ECO:0000256" key="1">
    <source>
        <dbReference type="ARBA" id="ARBA00004141"/>
    </source>
</evidence>
<dbReference type="InterPro" id="IPR037185">
    <property type="entry name" value="EmrE-like"/>
</dbReference>
<reference evidence="6" key="1">
    <citation type="submission" date="2021-01" db="EMBL/GenBank/DDBJ databases">
        <authorList>
            <person name="Corre E."/>
            <person name="Pelletier E."/>
            <person name="Niang G."/>
            <person name="Scheremetjew M."/>
            <person name="Finn R."/>
            <person name="Kale V."/>
            <person name="Holt S."/>
            <person name="Cochrane G."/>
            <person name="Meng A."/>
            <person name="Brown T."/>
            <person name="Cohen L."/>
        </authorList>
    </citation>
    <scope>NUCLEOTIDE SEQUENCE</scope>
    <source>
        <strain evidence="6">SoJaBio B1-5/56/2</strain>
    </source>
</reference>
<feature type="transmembrane region" description="Helical" evidence="5">
    <location>
        <begin position="162"/>
        <end position="182"/>
    </location>
</feature>
<gene>
    <name evidence="6" type="ORF">NAES01612_LOCUS21886</name>
</gene>
<dbReference type="GO" id="GO:0016020">
    <property type="term" value="C:membrane"/>
    <property type="evidence" value="ECO:0007669"/>
    <property type="project" value="UniProtKB-SubCell"/>
</dbReference>
<sequence length="391" mass="43264">MDEVSIEYSDSPEAPFGSRNYPIEKIGDRYRRSASAGISGALSLDPLRRLISKLSLKRHSKYSFGVFLIVCVAFIWVAASQWIQYIFGNLQYSKPYFLTFFNTFGFSFWNFGYLFSGKWRKRFSSALFQRGESKSTSKKETIVSAETASFEQTATEYSMTKLLIATCLFCPLWFIANTLFNYSLSCVSVSTNTILSSSSSVWTLFLSYLMFQQNIKPMHIIAVAFSVSGSILVGIASSSPKAPASSVIGIFATVLSAAFYAGYTTALKKMLPDEEKYSMSMVFGILGVVNTVVFWPGFVILHMTGLEVFEIPPRHTLWPLAVNALIGTNLSDVLWAKGVVLTSPLVATLGLSLTIPMAMILDIFLKSHSFSFMYISGAIVVTAGFTLCNLQ</sequence>
<comment type="subcellular location">
    <subcellularLocation>
        <location evidence="1">Membrane</location>
        <topology evidence="1">Multi-pass membrane protein</topology>
    </subcellularLocation>
</comment>
<feature type="transmembrane region" description="Helical" evidence="5">
    <location>
        <begin position="218"/>
        <end position="236"/>
    </location>
</feature>
<proteinExistence type="predicted"/>
<keyword evidence="2 5" id="KW-0812">Transmembrane</keyword>
<evidence type="ECO:0000256" key="5">
    <source>
        <dbReference type="SAM" id="Phobius"/>
    </source>
</evidence>
<evidence type="ECO:0008006" key="7">
    <source>
        <dbReference type="Google" id="ProtNLM"/>
    </source>
</evidence>
<feature type="transmembrane region" description="Helical" evidence="5">
    <location>
        <begin position="282"/>
        <end position="304"/>
    </location>
</feature>
<name>A0A7S4PCB2_9EUKA</name>
<feature type="transmembrane region" description="Helical" evidence="5">
    <location>
        <begin position="316"/>
        <end position="336"/>
    </location>
</feature>
<feature type="transmembrane region" description="Helical" evidence="5">
    <location>
        <begin position="95"/>
        <end position="115"/>
    </location>
</feature>
<protein>
    <recommendedName>
        <fullName evidence="7">EamA domain-containing protein</fullName>
    </recommendedName>
</protein>